<name>A0A1Y2I3Q6_9FUNG</name>
<dbReference type="Proteomes" id="UP000193411">
    <property type="component" value="Unassembled WGS sequence"/>
</dbReference>
<evidence type="ECO:0000313" key="3">
    <source>
        <dbReference type="Proteomes" id="UP000193411"/>
    </source>
</evidence>
<gene>
    <name evidence="2" type="ORF">BCR44DRAFT_1422911</name>
</gene>
<feature type="compositionally biased region" description="Basic and acidic residues" evidence="1">
    <location>
        <begin position="1"/>
        <end position="13"/>
    </location>
</feature>
<accession>A0A1Y2I3Q6</accession>
<evidence type="ECO:0000256" key="1">
    <source>
        <dbReference type="SAM" id="MobiDB-lite"/>
    </source>
</evidence>
<evidence type="ECO:0000313" key="2">
    <source>
        <dbReference type="EMBL" id="ORZ41487.1"/>
    </source>
</evidence>
<keyword evidence="3" id="KW-1185">Reference proteome</keyword>
<organism evidence="2 3">
    <name type="scientific">Catenaria anguillulae PL171</name>
    <dbReference type="NCBI Taxonomy" id="765915"/>
    <lineage>
        <taxon>Eukaryota</taxon>
        <taxon>Fungi</taxon>
        <taxon>Fungi incertae sedis</taxon>
        <taxon>Blastocladiomycota</taxon>
        <taxon>Blastocladiomycetes</taxon>
        <taxon>Blastocladiales</taxon>
        <taxon>Catenariaceae</taxon>
        <taxon>Catenaria</taxon>
    </lineage>
</organism>
<reference evidence="2 3" key="1">
    <citation type="submission" date="2016-07" db="EMBL/GenBank/DDBJ databases">
        <title>Pervasive Adenine N6-methylation of Active Genes in Fungi.</title>
        <authorList>
            <consortium name="DOE Joint Genome Institute"/>
            <person name="Mondo S.J."/>
            <person name="Dannebaum R.O."/>
            <person name="Kuo R.C."/>
            <person name="Labutti K."/>
            <person name="Haridas S."/>
            <person name="Kuo A."/>
            <person name="Salamov A."/>
            <person name="Ahrendt S.R."/>
            <person name="Lipzen A."/>
            <person name="Sullivan W."/>
            <person name="Andreopoulos W.B."/>
            <person name="Clum A."/>
            <person name="Lindquist E."/>
            <person name="Daum C."/>
            <person name="Ramamoorthy G.K."/>
            <person name="Gryganskyi A."/>
            <person name="Culley D."/>
            <person name="Magnuson J.K."/>
            <person name="James T.Y."/>
            <person name="O'Malley M.A."/>
            <person name="Stajich J.E."/>
            <person name="Spatafora J.W."/>
            <person name="Visel A."/>
            <person name="Grigoriev I.V."/>
        </authorList>
    </citation>
    <scope>NUCLEOTIDE SEQUENCE [LARGE SCALE GENOMIC DNA]</scope>
    <source>
        <strain evidence="2 3">PL171</strain>
    </source>
</reference>
<sequence>MVVEGDSQHEQHAPPRNQQQAPPREVAHGPVSRHSPDDDIALICESRPCNSRQNPRVRTRFLDPADLQHDVDNASPPPSMIARELVAHQGLELRFGNVLDSRHWSNHDALRTRLQSVEFNADEVTHHYEMATSAQVRSYLHDHLGSHRQSVAFSMPKYPSKDTEASSRSGVLAQLFDSLVWESVRQHLGHIDDLYLVGHQLHGVRGNTTYPLPIVAAHVWSHFRRQLDPSGLPSTTTAQAAVIPSTSSKSTSVFADFALFGLMAATCAIGNAPLPYLHPILVQFVSGNYGVIEVVDAAIELGSVLELLPDKVGKAYSRLCRVRVSMYPTARDMGHALEVADFELFGERAEQVKHDFISELKEVAAAGMAGPTVRQSVARRYVAFMLHHYLAPLDAFRRGLRLGLQCDHGPTSFRNNLVVALFPTDTFMVTASSVIRQLQQGSASDGLDPIAGWLMLGELRGWLAVAEEYARSLLVLFTTFVFGSYLIPPATEGGVRVAVHVKKKKKSEEAHVSFSTDPPAVTFHVGAATHDWGQLRGEAFHLLMTQSLYERAEKLRSRSREEASRISTISMFAEQLQQQDTLWKDWVPGDSIGYTW</sequence>
<dbReference type="AlphaFoldDB" id="A0A1Y2I3Q6"/>
<protein>
    <submittedName>
        <fullName evidence="2">Uncharacterized protein</fullName>
    </submittedName>
</protein>
<dbReference type="EMBL" id="MCFL01000001">
    <property type="protein sequence ID" value="ORZ41487.1"/>
    <property type="molecule type" value="Genomic_DNA"/>
</dbReference>
<feature type="compositionally biased region" description="Low complexity" evidence="1">
    <location>
        <begin position="14"/>
        <end position="24"/>
    </location>
</feature>
<comment type="caution">
    <text evidence="2">The sequence shown here is derived from an EMBL/GenBank/DDBJ whole genome shotgun (WGS) entry which is preliminary data.</text>
</comment>
<proteinExistence type="predicted"/>
<feature type="region of interest" description="Disordered" evidence="1">
    <location>
        <begin position="1"/>
        <end position="38"/>
    </location>
</feature>